<keyword evidence="3" id="KW-1185">Reference proteome</keyword>
<dbReference type="EMBL" id="UYRT01094634">
    <property type="protein sequence ID" value="VDN39727.1"/>
    <property type="molecule type" value="Genomic_DNA"/>
</dbReference>
<evidence type="ECO:0000313" key="4">
    <source>
        <dbReference type="WBParaSite" id="GPUH_0002228401-mRNA-1"/>
    </source>
</evidence>
<reference evidence="4" key="1">
    <citation type="submission" date="2016-06" db="UniProtKB">
        <authorList>
            <consortium name="WormBaseParasite"/>
        </authorList>
    </citation>
    <scope>IDENTIFICATION</scope>
</reference>
<sequence>MALVSVCLRRETALQASVLKCAVRMMYENPYTKLYKPKKPPPPTFHKQKKTEKKVTGKMLQ</sequence>
<organism evidence="4">
    <name type="scientific">Gongylonema pulchrum</name>
    <dbReference type="NCBI Taxonomy" id="637853"/>
    <lineage>
        <taxon>Eukaryota</taxon>
        <taxon>Metazoa</taxon>
        <taxon>Ecdysozoa</taxon>
        <taxon>Nematoda</taxon>
        <taxon>Chromadorea</taxon>
        <taxon>Rhabditida</taxon>
        <taxon>Spirurina</taxon>
        <taxon>Spiruromorpha</taxon>
        <taxon>Spiruroidea</taxon>
        <taxon>Gongylonematidae</taxon>
        <taxon>Gongylonema</taxon>
    </lineage>
</organism>
<name>A0A183EMR6_9BILA</name>
<evidence type="ECO:0000313" key="3">
    <source>
        <dbReference type="Proteomes" id="UP000271098"/>
    </source>
</evidence>
<proteinExistence type="predicted"/>
<reference evidence="2 3" key="2">
    <citation type="submission" date="2018-11" db="EMBL/GenBank/DDBJ databases">
        <authorList>
            <consortium name="Pathogen Informatics"/>
        </authorList>
    </citation>
    <scope>NUCLEOTIDE SEQUENCE [LARGE SCALE GENOMIC DNA]</scope>
</reference>
<evidence type="ECO:0000313" key="2">
    <source>
        <dbReference type="EMBL" id="VDN39727.1"/>
    </source>
</evidence>
<gene>
    <name evidence="2" type="ORF">GPUH_LOCUS22257</name>
</gene>
<feature type="region of interest" description="Disordered" evidence="1">
    <location>
        <begin position="33"/>
        <end position="61"/>
    </location>
</feature>
<dbReference type="Proteomes" id="UP000271098">
    <property type="component" value="Unassembled WGS sequence"/>
</dbReference>
<dbReference type="AlphaFoldDB" id="A0A183EMR6"/>
<dbReference type="WBParaSite" id="GPUH_0002228401-mRNA-1">
    <property type="protein sequence ID" value="GPUH_0002228401-mRNA-1"/>
    <property type="gene ID" value="GPUH_0002228401"/>
</dbReference>
<protein>
    <submittedName>
        <fullName evidence="4">SPATA6 domain-containing protein</fullName>
    </submittedName>
</protein>
<evidence type="ECO:0000256" key="1">
    <source>
        <dbReference type="SAM" id="MobiDB-lite"/>
    </source>
</evidence>
<accession>A0A183EMR6</accession>